<evidence type="ECO:0000256" key="1">
    <source>
        <dbReference type="SAM" id="MobiDB-lite"/>
    </source>
</evidence>
<dbReference type="AlphaFoldDB" id="A0A2G9UY25"/>
<feature type="compositionally biased region" description="Basic and acidic residues" evidence="1">
    <location>
        <begin position="155"/>
        <end position="169"/>
    </location>
</feature>
<protein>
    <submittedName>
        <fullName evidence="2">Uncharacterized protein</fullName>
    </submittedName>
</protein>
<dbReference type="EMBL" id="KZ345175">
    <property type="protein sequence ID" value="PIO75134.1"/>
    <property type="molecule type" value="Genomic_DNA"/>
</dbReference>
<feature type="compositionally biased region" description="Basic and acidic residues" evidence="1">
    <location>
        <begin position="129"/>
        <end position="138"/>
    </location>
</feature>
<feature type="region of interest" description="Disordered" evidence="1">
    <location>
        <begin position="129"/>
        <end position="169"/>
    </location>
</feature>
<sequence>MMSVGRRCHWRRPYESLEAKKYEKEFRKRVMESILREDPKKASEEVIDVDELPDRRRLPPLPTDEYDDEEYADEEDVKYEVPSSEEELHGLDVVDSIVVHPLTDQYDEDEGKKLKKHNFAPISGDEFLRRDDSSRLDEKEELEDEEFQPLEVDEEKIGQDDEAKDPDELLKNTGGRVNIVAIAIRNKEYVLRLL</sequence>
<evidence type="ECO:0000313" key="3">
    <source>
        <dbReference type="Proteomes" id="UP000230423"/>
    </source>
</evidence>
<reference evidence="2 3" key="1">
    <citation type="submission" date="2015-09" db="EMBL/GenBank/DDBJ databases">
        <title>Draft genome of the parasitic nematode Teladorsagia circumcincta isolate WARC Sus (inbred).</title>
        <authorList>
            <person name="Mitreva M."/>
        </authorList>
    </citation>
    <scope>NUCLEOTIDE SEQUENCE [LARGE SCALE GENOMIC DNA]</scope>
    <source>
        <strain evidence="2 3">S</strain>
    </source>
</reference>
<dbReference type="Proteomes" id="UP000230423">
    <property type="component" value="Unassembled WGS sequence"/>
</dbReference>
<dbReference type="OrthoDB" id="5874383at2759"/>
<organism evidence="2 3">
    <name type="scientific">Teladorsagia circumcincta</name>
    <name type="common">Brown stomach worm</name>
    <name type="synonym">Ostertagia circumcincta</name>
    <dbReference type="NCBI Taxonomy" id="45464"/>
    <lineage>
        <taxon>Eukaryota</taxon>
        <taxon>Metazoa</taxon>
        <taxon>Ecdysozoa</taxon>
        <taxon>Nematoda</taxon>
        <taxon>Chromadorea</taxon>
        <taxon>Rhabditida</taxon>
        <taxon>Rhabditina</taxon>
        <taxon>Rhabditomorpha</taxon>
        <taxon>Strongyloidea</taxon>
        <taxon>Trichostrongylidae</taxon>
        <taxon>Teladorsagia</taxon>
    </lineage>
</organism>
<feature type="compositionally biased region" description="Acidic residues" evidence="1">
    <location>
        <begin position="139"/>
        <end position="154"/>
    </location>
</feature>
<evidence type="ECO:0000313" key="2">
    <source>
        <dbReference type="EMBL" id="PIO75134.1"/>
    </source>
</evidence>
<name>A0A2G9UY25_TELCI</name>
<feature type="region of interest" description="Disordered" evidence="1">
    <location>
        <begin position="37"/>
        <end position="92"/>
    </location>
</feature>
<proteinExistence type="predicted"/>
<accession>A0A2G9UY25</accession>
<keyword evidence="3" id="KW-1185">Reference proteome</keyword>
<gene>
    <name evidence="2" type="ORF">TELCIR_02830</name>
</gene>
<feature type="compositionally biased region" description="Acidic residues" evidence="1">
    <location>
        <begin position="64"/>
        <end position="77"/>
    </location>
</feature>